<keyword evidence="15" id="KW-0482">Metalloprotease</keyword>
<dbReference type="GO" id="GO:0005576">
    <property type="term" value="C:extracellular region"/>
    <property type="evidence" value="ECO:0007669"/>
    <property type="project" value="UniProtKB-SubCell"/>
</dbReference>
<keyword evidence="14" id="KW-0333">Golgi apparatus</keyword>
<keyword evidence="13" id="KW-0862">Zinc</keyword>
<evidence type="ECO:0000259" key="22">
    <source>
        <dbReference type="Pfam" id="PF04389"/>
    </source>
</evidence>
<keyword evidence="9" id="KW-0479">Metal-binding</keyword>
<dbReference type="GO" id="GO:0006508">
    <property type="term" value="P:proteolysis"/>
    <property type="evidence" value="ECO:0007669"/>
    <property type="project" value="UniProtKB-KW"/>
</dbReference>
<keyword evidence="16" id="KW-0865">Zymogen</keyword>
<keyword evidence="17" id="KW-0325">Glycoprotein</keyword>
<evidence type="ECO:0000256" key="20">
    <source>
        <dbReference type="ARBA" id="ARBA00033328"/>
    </source>
</evidence>
<evidence type="ECO:0000256" key="16">
    <source>
        <dbReference type="ARBA" id="ARBA00023145"/>
    </source>
</evidence>
<dbReference type="GO" id="GO:0046872">
    <property type="term" value="F:metal ion binding"/>
    <property type="evidence" value="ECO:0007669"/>
    <property type="project" value="UniProtKB-KW"/>
</dbReference>
<dbReference type="SUPFAM" id="SSF53187">
    <property type="entry name" value="Zn-dependent exopeptidases"/>
    <property type="match status" value="1"/>
</dbReference>
<evidence type="ECO:0000256" key="14">
    <source>
        <dbReference type="ARBA" id="ARBA00023034"/>
    </source>
</evidence>
<feature type="signal peptide" evidence="21">
    <location>
        <begin position="1"/>
        <end position="21"/>
    </location>
</feature>
<keyword evidence="7" id="KW-0121">Carboxypeptidase</keyword>
<name>A0A848QJQ5_9SPHN</name>
<comment type="caution">
    <text evidence="23">The sequence shown here is derived from an EMBL/GenBank/DDBJ whole genome shotgun (WGS) entry which is preliminary data.</text>
</comment>
<evidence type="ECO:0000256" key="10">
    <source>
        <dbReference type="ARBA" id="ARBA00022729"/>
    </source>
</evidence>
<dbReference type="Gene3D" id="3.50.30.30">
    <property type="match status" value="1"/>
</dbReference>
<keyword evidence="11" id="KW-0378">Hydrolase</keyword>
<keyword evidence="10 21" id="KW-0732">Signal</keyword>
<dbReference type="GO" id="GO:0005764">
    <property type="term" value="C:lysosome"/>
    <property type="evidence" value="ECO:0007669"/>
    <property type="project" value="UniProtKB-SubCell"/>
</dbReference>
<dbReference type="Pfam" id="PF04389">
    <property type="entry name" value="Peptidase_M28"/>
    <property type="match status" value="1"/>
</dbReference>
<dbReference type="Proteomes" id="UP000561181">
    <property type="component" value="Unassembled WGS sequence"/>
</dbReference>
<evidence type="ECO:0000256" key="11">
    <source>
        <dbReference type="ARBA" id="ARBA00022801"/>
    </source>
</evidence>
<evidence type="ECO:0000256" key="1">
    <source>
        <dbReference type="ARBA" id="ARBA00004240"/>
    </source>
</evidence>
<proteinExistence type="predicted"/>
<evidence type="ECO:0000256" key="15">
    <source>
        <dbReference type="ARBA" id="ARBA00023049"/>
    </source>
</evidence>
<evidence type="ECO:0000256" key="2">
    <source>
        <dbReference type="ARBA" id="ARBA00004371"/>
    </source>
</evidence>
<sequence>MTKTLLALSAAALCFTMPVLAAAQVPGGVYKYPAQAEADAALEFDRAAWDFVEGVTTEVGPRQAGTEAEARGRDWAVKWLKARGFQNVADEPFMMDTWVPGDTHKAEITSPFPQPFVIQPLGGSASTGPDGIEAEVVMFKTVADLNAAPAGSLEGKIAYISHSMTPTQDGSQYGFAGPARWVGAGIAKNKGAIATVIKSVGTDYHRNPHTGGTTFRNADGSTDVGRVVPTPAGALSLPDAANLERMFERAGDRPITMKLVLTPERLGMTQSGNVVGEIVGTNPDLPPVLLACHLDSWWNSPGAFDDGAGCGIAAAAALNVQKHGQPLRTIRVLFAGAEEVGLFGSTAYSEAHIDEPIGVAYESDFGADRIWRFESNFRDTNPDLHAELAASVARFGVADSTIVARGGADINIARDQKTAIIDLQQDGTRYFDLHHTPDDTLDKIDPVQLRQNVAVWTQITGILANYEGSIQGD</sequence>
<dbReference type="Gene3D" id="3.40.630.10">
    <property type="entry name" value="Zn peptidases"/>
    <property type="match status" value="1"/>
</dbReference>
<dbReference type="InterPro" id="IPR007484">
    <property type="entry name" value="Peptidase_M28"/>
</dbReference>
<evidence type="ECO:0000256" key="17">
    <source>
        <dbReference type="ARBA" id="ARBA00023180"/>
    </source>
</evidence>
<keyword evidence="6" id="KW-0964">Secreted</keyword>
<protein>
    <recommendedName>
        <fullName evidence="5">Carboxypeptidase Q</fullName>
    </recommendedName>
    <alternativeName>
        <fullName evidence="20">Plasma glutamate carboxypeptidase</fullName>
    </alternativeName>
</protein>
<evidence type="ECO:0000256" key="13">
    <source>
        <dbReference type="ARBA" id="ARBA00022833"/>
    </source>
</evidence>
<evidence type="ECO:0000256" key="19">
    <source>
        <dbReference type="ARBA" id="ARBA00025833"/>
    </source>
</evidence>
<dbReference type="RefSeq" id="WP_170010156.1">
    <property type="nucleotide sequence ID" value="NZ_JABCRE010000002.1"/>
</dbReference>
<dbReference type="GO" id="GO:0070573">
    <property type="term" value="F:metallodipeptidase activity"/>
    <property type="evidence" value="ECO:0007669"/>
    <property type="project" value="InterPro"/>
</dbReference>
<evidence type="ECO:0000313" key="23">
    <source>
        <dbReference type="EMBL" id="NMW31019.1"/>
    </source>
</evidence>
<dbReference type="PANTHER" id="PTHR12053:SF3">
    <property type="entry name" value="CARBOXYPEPTIDASE Q"/>
    <property type="match status" value="1"/>
</dbReference>
<evidence type="ECO:0000256" key="8">
    <source>
        <dbReference type="ARBA" id="ARBA00022670"/>
    </source>
</evidence>
<feature type="chain" id="PRO_5032942085" description="Carboxypeptidase Q" evidence="21">
    <location>
        <begin position="22"/>
        <end position="473"/>
    </location>
</feature>
<comment type="subcellular location">
    <subcellularLocation>
        <location evidence="1">Endoplasmic reticulum</location>
    </subcellularLocation>
    <subcellularLocation>
        <location evidence="3">Golgi apparatus</location>
    </subcellularLocation>
    <subcellularLocation>
        <location evidence="2">Lysosome</location>
    </subcellularLocation>
    <subcellularLocation>
        <location evidence="4">Secreted</location>
    </subcellularLocation>
</comment>
<evidence type="ECO:0000256" key="3">
    <source>
        <dbReference type="ARBA" id="ARBA00004555"/>
    </source>
</evidence>
<evidence type="ECO:0000256" key="12">
    <source>
        <dbReference type="ARBA" id="ARBA00022824"/>
    </source>
</evidence>
<comment type="subunit">
    <text evidence="19">Homodimer. The monomeric form is inactive while the homodimer is active.</text>
</comment>
<gene>
    <name evidence="23" type="ORF">HKD42_02960</name>
</gene>
<keyword evidence="24" id="KW-1185">Reference proteome</keyword>
<reference evidence="23 24" key="1">
    <citation type="submission" date="2020-04" db="EMBL/GenBank/DDBJ databases">
        <authorList>
            <person name="Liu A."/>
        </authorList>
    </citation>
    <scope>NUCLEOTIDE SEQUENCE [LARGE SCALE GENOMIC DNA]</scope>
    <source>
        <strain evidence="23 24">RZ02</strain>
    </source>
</reference>
<dbReference type="InterPro" id="IPR039866">
    <property type="entry name" value="CPQ"/>
</dbReference>
<accession>A0A848QJQ5</accession>
<keyword evidence="18" id="KW-0458">Lysosome</keyword>
<evidence type="ECO:0000313" key="24">
    <source>
        <dbReference type="Proteomes" id="UP000561181"/>
    </source>
</evidence>
<evidence type="ECO:0000256" key="5">
    <source>
        <dbReference type="ARBA" id="ARBA00014116"/>
    </source>
</evidence>
<evidence type="ECO:0000256" key="21">
    <source>
        <dbReference type="SAM" id="SignalP"/>
    </source>
</evidence>
<evidence type="ECO:0000256" key="6">
    <source>
        <dbReference type="ARBA" id="ARBA00022525"/>
    </source>
</evidence>
<organism evidence="23 24">
    <name type="scientific">Pontixanthobacter rizhaonensis</name>
    <dbReference type="NCBI Taxonomy" id="2730337"/>
    <lineage>
        <taxon>Bacteria</taxon>
        <taxon>Pseudomonadati</taxon>
        <taxon>Pseudomonadota</taxon>
        <taxon>Alphaproteobacteria</taxon>
        <taxon>Sphingomonadales</taxon>
        <taxon>Erythrobacteraceae</taxon>
        <taxon>Pontixanthobacter</taxon>
    </lineage>
</organism>
<dbReference type="EMBL" id="JABCRE010000002">
    <property type="protein sequence ID" value="NMW31019.1"/>
    <property type="molecule type" value="Genomic_DNA"/>
</dbReference>
<dbReference type="PANTHER" id="PTHR12053">
    <property type="entry name" value="PROTEASE FAMILY M28 PLASMA GLUTAMATE CARBOXYPEPTIDASE-RELATED"/>
    <property type="match status" value="1"/>
</dbReference>
<feature type="domain" description="Peptidase M28" evidence="22">
    <location>
        <begin position="273"/>
        <end position="457"/>
    </location>
</feature>
<evidence type="ECO:0000256" key="7">
    <source>
        <dbReference type="ARBA" id="ARBA00022645"/>
    </source>
</evidence>
<evidence type="ECO:0000256" key="18">
    <source>
        <dbReference type="ARBA" id="ARBA00023228"/>
    </source>
</evidence>
<evidence type="ECO:0000256" key="9">
    <source>
        <dbReference type="ARBA" id="ARBA00022723"/>
    </source>
</evidence>
<evidence type="ECO:0000256" key="4">
    <source>
        <dbReference type="ARBA" id="ARBA00004613"/>
    </source>
</evidence>
<dbReference type="GO" id="GO:0004180">
    <property type="term" value="F:carboxypeptidase activity"/>
    <property type="evidence" value="ECO:0007669"/>
    <property type="project" value="UniProtKB-KW"/>
</dbReference>
<keyword evidence="8" id="KW-0645">Protease</keyword>
<dbReference type="AlphaFoldDB" id="A0A848QJQ5"/>
<keyword evidence="12" id="KW-0256">Endoplasmic reticulum</keyword>